<proteinExistence type="predicted"/>
<accession>A0ABW5B691</accession>
<organism evidence="2 3">
    <name type="scientific">Shivajiella indica</name>
    <dbReference type="NCBI Taxonomy" id="872115"/>
    <lineage>
        <taxon>Bacteria</taxon>
        <taxon>Pseudomonadati</taxon>
        <taxon>Bacteroidota</taxon>
        <taxon>Cytophagia</taxon>
        <taxon>Cytophagales</taxon>
        <taxon>Cyclobacteriaceae</taxon>
        <taxon>Shivajiella</taxon>
    </lineage>
</organism>
<comment type="caution">
    <text evidence="2">The sequence shown here is derived from an EMBL/GenBank/DDBJ whole genome shotgun (WGS) entry which is preliminary data.</text>
</comment>
<dbReference type="RefSeq" id="WP_380800877.1">
    <property type="nucleotide sequence ID" value="NZ_JBHUIV010000010.1"/>
</dbReference>
<name>A0ABW5B691_9BACT</name>
<dbReference type="InterPro" id="IPR011889">
    <property type="entry name" value="Liste_lipo_26"/>
</dbReference>
<reference evidence="3" key="1">
    <citation type="journal article" date="2019" name="Int. J. Syst. Evol. Microbiol.">
        <title>The Global Catalogue of Microorganisms (GCM) 10K type strain sequencing project: providing services to taxonomists for standard genome sequencing and annotation.</title>
        <authorList>
            <consortium name="The Broad Institute Genomics Platform"/>
            <consortium name="The Broad Institute Genome Sequencing Center for Infectious Disease"/>
            <person name="Wu L."/>
            <person name="Ma J."/>
        </authorList>
    </citation>
    <scope>NUCLEOTIDE SEQUENCE [LARGE SCALE GENOMIC DNA]</scope>
    <source>
        <strain evidence="3">KCTC 19812</strain>
    </source>
</reference>
<dbReference type="PROSITE" id="PS51257">
    <property type="entry name" value="PROKAR_LIPOPROTEIN"/>
    <property type="match status" value="1"/>
</dbReference>
<dbReference type="EMBL" id="JBHUIV010000010">
    <property type="protein sequence ID" value="MFD2200989.1"/>
    <property type="molecule type" value="Genomic_DNA"/>
</dbReference>
<keyword evidence="3" id="KW-1185">Reference proteome</keyword>
<dbReference type="Pfam" id="PF18998">
    <property type="entry name" value="Flg_new_2"/>
    <property type="match status" value="2"/>
</dbReference>
<dbReference type="Proteomes" id="UP001597414">
    <property type="component" value="Unassembled WGS sequence"/>
</dbReference>
<evidence type="ECO:0000259" key="1">
    <source>
        <dbReference type="Pfam" id="PF18998"/>
    </source>
</evidence>
<dbReference type="Pfam" id="PF03382">
    <property type="entry name" value="DUF285"/>
    <property type="match status" value="2"/>
</dbReference>
<protein>
    <submittedName>
        <fullName evidence="2">BspA family leucine-rich repeat surface protein</fullName>
    </submittedName>
</protein>
<feature type="domain" description="Bacterial repeat" evidence="1">
    <location>
        <begin position="32"/>
        <end position="98"/>
    </location>
</feature>
<sequence length="423" mass="47594">MKKTSNLFQILLVLILISCFNEEPKTTFKLDTSASPAEGGRINLMPKFDSYDEGKTVKLTAEAYTDWVFQKWDGDADGSSNPLEITMDSDKSIIGLFVKRSYPLNLLIIGEGTVNEVVVPNPSGREYPIGTTVELTPVPKEGWAFQNWEGDLSGNQNPMRILVDGTKNVQVKFVPKPEGEPRFFLAENGVTCKCEGVIPGYKGIINGVEYEAVDNEFLKMRVEEKADLTKLCTSLVTDLSYLGLSTDFNQPIGNWDVSNVTDMSYLFAANFLLDWNLDPKPSQFNQPLEHWDVSKVTNMNTMFGVSLFNQPIEAWDVSNVTDMSFMFYGAVFNQPIENWDVGKVTNMSHMFGSLPDVYNARFNQPIGKWNVSNVELMTGMFNGNYYFNQDLSSWCVIKIPTIPEDFYTGSWTLPKPVWGTCPD</sequence>
<dbReference type="NCBIfam" id="TIGR02167">
    <property type="entry name" value="Liste_lipo_26"/>
    <property type="match status" value="3"/>
</dbReference>
<evidence type="ECO:0000313" key="3">
    <source>
        <dbReference type="Proteomes" id="UP001597414"/>
    </source>
</evidence>
<gene>
    <name evidence="2" type="ORF">ACFSKV_05380</name>
</gene>
<dbReference type="InterPro" id="IPR005046">
    <property type="entry name" value="DUF285"/>
</dbReference>
<dbReference type="InterPro" id="IPR044060">
    <property type="entry name" value="Bacterial_rp_domain"/>
</dbReference>
<feature type="domain" description="Bacterial repeat" evidence="1">
    <location>
        <begin position="123"/>
        <end position="175"/>
    </location>
</feature>
<evidence type="ECO:0000313" key="2">
    <source>
        <dbReference type="EMBL" id="MFD2200989.1"/>
    </source>
</evidence>